<evidence type="ECO:0000256" key="1">
    <source>
        <dbReference type="SAM" id="Coils"/>
    </source>
</evidence>
<keyword evidence="4" id="KW-1185">Reference proteome</keyword>
<evidence type="ECO:0000256" key="2">
    <source>
        <dbReference type="SAM" id="MobiDB-lite"/>
    </source>
</evidence>
<name>A0AAD1UGR4_EUPCR</name>
<feature type="coiled-coil region" evidence="1">
    <location>
        <begin position="140"/>
        <end position="181"/>
    </location>
</feature>
<keyword evidence="1" id="KW-0175">Coiled coil</keyword>
<feature type="compositionally biased region" description="Basic and acidic residues" evidence="2">
    <location>
        <begin position="779"/>
        <end position="807"/>
    </location>
</feature>
<feature type="compositionally biased region" description="Basic and acidic residues" evidence="2">
    <location>
        <begin position="1159"/>
        <end position="1175"/>
    </location>
</feature>
<feature type="compositionally biased region" description="Polar residues" evidence="2">
    <location>
        <begin position="443"/>
        <end position="477"/>
    </location>
</feature>
<feature type="compositionally biased region" description="Acidic residues" evidence="2">
    <location>
        <begin position="998"/>
        <end position="1007"/>
    </location>
</feature>
<feature type="coiled-coil region" evidence="1">
    <location>
        <begin position="261"/>
        <end position="339"/>
    </location>
</feature>
<feature type="compositionally biased region" description="Basic and acidic residues" evidence="2">
    <location>
        <begin position="876"/>
        <end position="894"/>
    </location>
</feature>
<gene>
    <name evidence="3" type="ORF">ECRASSUSDP1_LOCUS9782</name>
</gene>
<feature type="compositionally biased region" description="Acidic residues" evidence="2">
    <location>
        <begin position="1063"/>
        <end position="1075"/>
    </location>
</feature>
<feature type="compositionally biased region" description="Acidic residues" evidence="2">
    <location>
        <begin position="524"/>
        <end position="535"/>
    </location>
</feature>
<dbReference type="EMBL" id="CAMPGE010009622">
    <property type="protein sequence ID" value="CAI2368489.1"/>
    <property type="molecule type" value="Genomic_DNA"/>
</dbReference>
<feature type="compositionally biased region" description="Acidic residues" evidence="2">
    <location>
        <begin position="1201"/>
        <end position="1212"/>
    </location>
</feature>
<feature type="compositionally biased region" description="Basic and acidic residues" evidence="2">
    <location>
        <begin position="1076"/>
        <end position="1087"/>
    </location>
</feature>
<feature type="region of interest" description="Disordered" evidence="2">
    <location>
        <begin position="752"/>
        <end position="1087"/>
    </location>
</feature>
<evidence type="ECO:0000313" key="3">
    <source>
        <dbReference type="EMBL" id="CAI2368489.1"/>
    </source>
</evidence>
<feature type="region of interest" description="Disordered" evidence="2">
    <location>
        <begin position="443"/>
        <end position="484"/>
    </location>
</feature>
<feature type="compositionally biased region" description="Acidic residues" evidence="2">
    <location>
        <begin position="1030"/>
        <end position="1053"/>
    </location>
</feature>
<feature type="compositionally biased region" description="Basic and acidic residues" evidence="2">
    <location>
        <begin position="983"/>
        <end position="997"/>
    </location>
</feature>
<feature type="compositionally biased region" description="Basic and acidic residues" evidence="2">
    <location>
        <begin position="757"/>
        <end position="769"/>
    </location>
</feature>
<feature type="compositionally biased region" description="Basic and acidic residues" evidence="2">
    <location>
        <begin position="1008"/>
        <end position="1029"/>
    </location>
</feature>
<reference evidence="3" key="1">
    <citation type="submission" date="2023-07" db="EMBL/GenBank/DDBJ databases">
        <authorList>
            <consortium name="AG Swart"/>
            <person name="Singh M."/>
            <person name="Singh A."/>
            <person name="Seah K."/>
            <person name="Emmerich C."/>
        </authorList>
    </citation>
    <scope>NUCLEOTIDE SEQUENCE</scope>
    <source>
        <strain evidence="3">DP1</strain>
    </source>
</reference>
<feature type="compositionally biased region" description="Acidic residues" evidence="2">
    <location>
        <begin position="930"/>
        <end position="942"/>
    </location>
</feature>
<protein>
    <submittedName>
        <fullName evidence="3">Uncharacterized protein</fullName>
    </submittedName>
</protein>
<feature type="compositionally biased region" description="Acidic residues" evidence="2">
    <location>
        <begin position="634"/>
        <end position="643"/>
    </location>
</feature>
<feature type="compositionally biased region" description="Acidic residues" evidence="2">
    <location>
        <begin position="1176"/>
        <end position="1190"/>
    </location>
</feature>
<feature type="region of interest" description="Disordered" evidence="2">
    <location>
        <begin position="603"/>
        <end position="714"/>
    </location>
</feature>
<dbReference type="AlphaFoldDB" id="A0AAD1UGR4"/>
<comment type="caution">
    <text evidence="3">The sequence shown here is derived from an EMBL/GenBank/DDBJ whole genome shotgun (WGS) entry which is preliminary data.</text>
</comment>
<organism evidence="3 4">
    <name type="scientific">Euplotes crassus</name>
    <dbReference type="NCBI Taxonomy" id="5936"/>
    <lineage>
        <taxon>Eukaryota</taxon>
        <taxon>Sar</taxon>
        <taxon>Alveolata</taxon>
        <taxon>Ciliophora</taxon>
        <taxon>Intramacronucleata</taxon>
        <taxon>Spirotrichea</taxon>
        <taxon>Hypotrichia</taxon>
        <taxon>Euplotida</taxon>
        <taxon>Euplotidae</taxon>
        <taxon>Moneuplotes</taxon>
    </lineage>
</organism>
<proteinExistence type="predicted"/>
<sequence>MFGFDKLKEIATKGVRKVVNRDFILKKQIEETDQDQDIEIIPKDASLDPSSYENFEQTLIQENKNLKTLVSELLQEKEEVETKLTKNAKTLRKFKDDNEDLRVNSLALASQKQILQMKYSEIEGSKGNKTDETDSNLLKIEELEKVIQQLKDSTACYKSENNKLKREVENIRADSEAERKIFQVNVKSEEKFTEAEFVKKARELEYLIHTYGTSIENKQDYLREILNTKTDKTYYLMKAKILEKVAKNSFVQLTVMQLNFQKEKEALISSYESQLKEAREQLEQTKVSHIQQLESNSAREEIVKLSKQLSKTKQEGQKYKILATKLMKMKAEMDTLRKQNKETGRILFDLNEFARETCLKGLIDTKKKLLVFNEAIEYLDNEAKDARKVVFNKNNEIGKYFNEVQSLKQKLVQTSTENQSLRDQVEMLSQQLEDMDDRRENLNTRSYTETQNVGTKPAQSTSREFSRTQHPQQQELQRANKGESRDVADAFKLDNIMSSFFSAFGGGNDRNEAQLHNLWGQDSVEEQDEDQEEEFTQFNKQREEPEEEEEGISFPSKETGFSFPKSQVRTFPQPDDSPEEDKNSIDDDIEVDEVGIAFPEVNFEEAKTTRENPKELSVKAKEDPNPIEQTWGNPDDDLEDDDFFNSFKKNFVQKSSSKNEPQIKEKTMEHKAVLPVKEIKDEQVTSSELKDSTAKDDIDEDPLADLPSEQAEDDLDCQLEDELDCQLGDDLDCQLGDDLDCRFEEDLDYQLEEEGLANEHSHEENKTEENQQVIQESSLDEKQSQVDETQECLKVHETQEMAKKAESAPEQVQPELQQNLAEEPGKTSHSPAEVANLVIDETEQDLIEETKNESNYEQLEESPQILPLENTEKEEEQLPKLHEDSMAKEQKPNPEPELTAPILGDSAEEPEQLSPQSPQLDELENGWGQDQEEIFLDDEDDNLDKPEEIQLEQPQATEVKNVVAENPEEHVQIEPGITEEFQIDDKAENQQEEIKEEQQEETVESQQEETREMQQETEEIQKEGVKESQEVEPEELQPEAVEDTCQEESEVEQFEEHKIEEQPILEDEKAEEIEQEMAKDTQKVPKDVLSEHLPSSAIILGHRTDVPYLCYGINAEEIEEHPATNIDDPQVELDEEPLLDTPPDEIKSPRADISSPKQEVAEKLSAEKTQEHLEDLEPEVDDILPEELEELGGWGSQNEDGPLDDNILDDEEVKQPQPEENKDNEAVADDQEDIDLDLMELDMQEEAWGDDLLPDPSDDI</sequence>
<dbReference type="Proteomes" id="UP001295684">
    <property type="component" value="Unassembled WGS sequence"/>
</dbReference>
<feature type="coiled-coil region" evidence="1">
    <location>
        <begin position="52"/>
        <end position="83"/>
    </location>
</feature>
<feature type="compositionally biased region" description="Acidic residues" evidence="2">
    <location>
        <begin position="1129"/>
        <end position="1138"/>
    </location>
</feature>
<feature type="region of interest" description="Disordered" evidence="2">
    <location>
        <begin position="1120"/>
        <end position="1260"/>
    </location>
</feature>
<feature type="compositionally biased region" description="Basic and acidic residues" evidence="2">
    <location>
        <begin position="1213"/>
        <end position="1225"/>
    </location>
</feature>
<feature type="compositionally biased region" description="Basic and acidic residues" evidence="2">
    <location>
        <begin position="661"/>
        <end position="696"/>
    </location>
</feature>
<feature type="compositionally biased region" description="Acidic residues" evidence="2">
    <location>
        <begin position="1226"/>
        <end position="1260"/>
    </location>
</feature>
<feature type="compositionally biased region" description="Basic and acidic residues" evidence="2">
    <location>
        <begin position="604"/>
        <end position="624"/>
    </location>
</feature>
<feature type="region of interest" description="Disordered" evidence="2">
    <location>
        <begin position="524"/>
        <end position="590"/>
    </location>
</feature>
<evidence type="ECO:0000313" key="4">
    <source>
        <dbReference type="Proteomes" id="UP001295684"/>
    </source>
</evidence>
<accession>A0AAD1UGR4</accession>